<protein>
    <recommendedName>
        <fullName evidence="3">DUF1059 domain-containing protein</fullName>
    </recommendedName>
</protein>
<gene>
    <name evidence="1" type="ORF">DU504_14050</name>
</gene>
<evidence type="ECO:0000313" key="2">
    <source>
        <dbReference type="Proteomes" id="UP000252189"/>
    </source>
</evidence>
<organism evidence="1 2">
    <name type="scientific">Haloplanus salinus</name>
    <dbReference type="NCBI Taxonomy" id="1126245"/>
    <lineage>
        <taxon>Archaea</taxon>
        <taxon>Methanobacteriati</taxon>
        <taxon>Methanobacteriota</taxon>
        <taxon>Stenosarchaea group</taxon>
        <taxon>Halobacteria</taxon>
        <taxon>Halobacteriales</taxon>
        <taxon>Haloferacaceae</taxon>
        <taxon>Haloplanus</taxon>
    </lineage>
</organism>
<accession>A0A368NDP4</accession>
<comment type="caution">
    <text evidence="1">The sequence shown here is derived from an EMBL/GenBank/DDBJ whole genome shotgun (WGS) entry which is preliminary data.</text>
</comment>
<reference evidence="1 2" key="1">
    <citation type="submission" date="2018-07" db="EMBL/GenBank/DDBJ databases">
        <title>Genome sequences of Haloplanus salinus JCM 18368T.</title>
        <authorList>
            <person name="Kim Y.B."/>
            <person name="Roh S.W."/>
        </authorList>
    </citation>
    <scope>NUCLEOTIDE SEQUENCE [LARGE SCALE GENOMIC DNA]</scope>
    <source>
        <strain evidence="1 2">JCM 18368</strain>
    </source>
</reference>
<name>A0A368NDP4_9EURY</name>
<evidence type="ECO:0000313" key="1">
    <source>
        <dbReference type="EMBL" id="RCU48326.1"/>
    </source>
</evidence>
<keyword evidence="2" id="KW-1185">Reference proteome</keyword>
<dbReference type="OrthoDB" id="284272at2157"/>
<sequence>MTYKLACLADCDCVFYGDDPTDLGRRLRAHLDAAHGVPADPTELAALALPVAGVRPGESTARTVADATE</sequence>
<evidence type="ECO:0008006" key="3">
    <source>
        <dbReference type="Google" id="ProtNLM"/>
    </source>
</evidence>
<dbReference type="Proteomes" id="UP000252189">
    <property type="component" value="Unassembled WGS sequence"/>
</dbReference>
<dbReference type="RefSeq" id="WP_114449960.1">
    <property type="nucleotide sequence ID" value="NZ_QPHM01000001.1"/>
</dbReference>
<dbReference type="AlphaFoldDB" id="A0A368NDP4"/>
<proteinExistence type="predicted"/>
<dbReference type="EMBL" id="QPHM01000001">
    <property type="protein sequence ID" value="RCU48326.1"/>
    <property type="molecule type" value="Genomic_DNA"/>
</dbReference>